<evidence type="ECO:0000256" key="3">
    <source>
        <dbReference type="ARBA" id="ARBA00022729"/>
    </source>
</evidence>
<reference evidence="5 6" key="1">
    <citation type="submission" date="2019-07" db="EMBL/GenBank/DDBJ databases">
        <title>Whole genome shotgun sequence of Pseudoalteromonas atlantica NBRC 103033.</title>
        <authorList>
            <person name="Hosoyama A."/>
            <person name="Uohara A."/>
            <person name="Ohji S."/>
            <person name="Ichikawa N."/>
        </authorList>
    </citation>
    <scope>NUCLEOTIDE SEQUENCE [LARGE SCALE GENOMIC DNA]</scope>
    <source>
        <strain evidence="5 6">NBRC 103033</strain>
    </source>
</reference>
<dbReference type="CDD" id="cd16325">
    <property type="entry name" value="LolA"/>
    <property type="match status" value="1"/>
</dbReference>
<keyword evidence="3" id="KW-0732">Signal</keyword>
<keyword evidence="2" id="KW-0813">Transport</keyword>
<dbReference type="EMBL" id="BJUT01000003">
    <property type="protein sequence ID" value="GEK75360.1"/>
    <property type="molecule type" value="Genomic_DNA"/>
</dbReference>
<keyword evidence="6" id="KW-1185">Reference proteome</keyword>
<evidence type="ECO:0000256" key="4">
    <source>
        <dbReference type="ARBA" id="ARBA00022927"/>
    </source>
</evidence>
<comment type="caution">
    <text evidence="5">The sequence shown here is derived from an EMBL/GenBank/DDBJ whole genome shotgun (WGS) entry which is preliminary data.</text>
</comment>
<comment type="subunit">
    <text evidence="1">Monomer.</text>
</comment>
<dbReference type="InterPro" id="IPR004564">
    <property type="entry name" value="OM_lipoprot_carrier_LolA-like"/>
</dbReference>
<dbReference type="Gene3D" id="2.50.20.10">
    <property type="entry name" value="Lipoprotein localisation LolA/LolB/LppX"/>
    <property type="match status" value="1"/>
</dbReference>
<dbReference type="Pfam" id="PF03548">
    <property type="entry name" value="LolA"/>
    <property type="match status" value="1"/>
</dbReference>
<evidence type="ECO:0000313" key="6">
    <source>
        <dbReference type="Proteomes" id="UP000321189"/>
    </source>
</evidence>
<evidence type="ECO:0000256" key="1">
    <source>
        <dbReference type="ARBA" id="ARBA00011245"/>
    </source>
</evidence>
<dbReference type="Proteomes" id="UP000321189">
    <property type="component" value="Unassembled WGS sequence"/>
</dbReference>
<evidence type="ECO:0000256" key="2">
    <source>
        <dbReference type="ARBA" id="ARBA00022448"/>
    </source>
</evidence>
<accession>A0ABQ0UA84</accession>
<keyword evidence="4" id="KW-0653">Protein transport</keyword>
<protein>
    <recommendedName>
        <fullName evidence="7">Outer membrane lipoprotein carrier protein LolA</fullName>
    </recommendedName>
</protein>
<evidence type="ECO:0000313" key="5">
    <source>
        <dbReference type="EMBL" id="GEK75360.1"/>
    </source>
</evidence>
<organism evidence="5 6">
    <name type="scientific">Pseudoalteromonas atlantica</name>
    <name type="common">Alteromonas atlantica</name>
    <dbReference type="NCBI Taxonomy" id="288"/>
    <lineage>
        <taxon>Bacteria</taxon>
        <taxon>Pseudomonadati</taxon>
        <taxon>Pseudomonadota</taxon>
        <taxon>Gammaproteobacteria</taxon>
        <taxon>Alteromonadales</taxon>
        <taxon>Pseudoalteromonadaceae</taxon>
        <taxon>Pseudoalteromonas</taxon>
    </lineage>
</organism>
<proteinExistence type="predicted"/>
<name>A0ABQ0UA84_PSEAF</name>
<evidence type="ECO:0008006" key="7">
    <source>
        <dbReference type="Google" id="ProtNLM"/>
    </source>
</evidence>
<dbReference type="InterPro" id="IPR029046">
    <property type="entry name" value="LolA/LolB/LppX"/>
</dbReference>
<gene>
    <name evidence="5" type="ORF">PAT01_06640</name>
</gene>
<sequence length="177" mass="19895">MDDAMNYLKNCVFVSCLYFVFFSASLLAATTVSGEFKQLKHFAGFSKPFISKGEFTLEGEKLLWYVKTPVQSTLLIENGQVFVKNKEGELTPQPGSEQFVGLLTDLLGLDMRALYARFDVTNQTGCLLLKPKDTLLKQLFSHFILCENNQRVQSITLNEHSGSNTVIEFSYANTPNN</sequence>
<dbReference type="SUPFAM" id="SSF89392">
    <property type="entry name" value="Prokaryotic lipoproteins and lipoprotein localization factors"/>
    <property type="match status" value="1"/>
</dbReference>